<proteinExistence type="predicted"/>
<dbReference type="AlphaFoldDB" id="A0A0M8PCM2"/>
<dbReference type="EMBL" id="LHQQ01000051">
    <property type="protein sequence ID" value="KOS44970.1"/>
    <property type="molecule type" value="Genomic_DNA"/>
</dbReference>
<gene>
    <name evidence="1" type="ORF">ACN38_g4126</name>
</gene>
<reference evidence="1 2" key="1">
    <citation type="submission" date="2015-08" db="EMBL/GenBank/DDBJ databases">
        <title>Genome sequencing of Penicillium nordicum.</title>
        <authorList>
            <person name="Nguyen H.D."/>
            <person name="Seifert K.A."/>
        </authorList>
    </citation>
    <scope>NUCLEOTIDE SEQUENCE [LARGE SCALE GENOMIC DNA]</scope>
    <source>
        <strain evidence="1 2">DAOMC 185683</strain>
    </source>
</reference>
<sequence>MWEGFISSRSNVSIRVQPSTAKQISKAHERLDLKQTFCLRRICNMPLQHLTRYVPQPQPYYSPLSTDFPSLNICSPSP</sequence>
<accession>A0A0M8PCM2</accession>
<evidence type="ECO:0000313" key="1">
    <source>
        <dbReference type="EMBL" id="KOS44970.1"/>
    </source>
</evidence>
<protein>
    <submittedName>
        <fullName evidence="1">Uncharacterized protein</fullName>
    </submittedName>
</protein>
<dbReference type="Proteomes" id="UP000037696">
    <property type="component" value="Unassembled WGS sequence"/>
</dbReference>
<keyword evidence="2" id="KW-1185">Reference proteome</keyword>
<comment type="caution">
    <text evidence="1">The sequence shown here is derived from an EMBL/GenBank/DDBJ whole genome shotgun (WGS) entry which is preliminary data.</text>
</comment>
<name>A0A0M8PCM2_9EURO</name>
<feature type="non-terminal residue" evidence="1">
    <location>
        <position position="78"/>
    </location>
</feature>
<evidence type="ECO:0000313" key="2">
    <source>
        <dbReference type="Proteomes" id="UP000037696"/>
    </source>
</evidence>
<organism evidence="1 2">
    <name type="scientific">Penicillium nordicum</name>
    <dbReference type="NCBI Taxonomy" id="229535"/>
    <lineage>
        <taxon>Eukaryota</taxon>
        <taxon>Fungi</taxon>
        <taxon>Dikarya</taxon>
        <taxon>Ascomycota</taxon>
        <taxon>Pezizomycotina</taxon>
        <taxon>Eurotiomycetes</taxon>
        <taxon>Eurotiomycetidae</taxon>
        <taxon>Eurotiales</taxon>
        <taxon>Aspergillaceae</taxon>
        <taxon>Penicillium</taxon>
    </lineage>
</organism>